<keyword evidence="2" id="KW-1185">Reference proteome</keyword>
<dbReference type="Gene3D" id="3.40.50.1820">
    <property type="entry name" value="alpha/beta hydrolase"/>
    <property type="match status" value="1"/>
</dbReference>
<evidence type="ECO:0008006" key="3">
    <source>
        <dbReference type="Google" id="ProtNLM"/>
    </source>
</evidence>
<accession>A0A9E8S9Q6</accession>
<evidence type="ECO:0000313" key="1">
    <source>
        <dbReference type="EMBL" id="WAB82294.1"/>
    </source>
</evidence>
<dbReference type="SUPFAM" id="SSF53474">
    <property type="entry name" value="alpha/beta-Hydrolases"/>
    <property type="match status" value="1"/>
</dbReference>
<dbReference type="KEGG" id="mdb:OVN18_04610"/>
<dbReference type="InterPro" id="IPR029058">
    <property type="entry name" value="AB_hydrolase_fold"/>
</dbReference>
<proteinExistence type="predicted"/>
<evidence type="ECO:0000313" key="2">
    <source>
        <dbReference type="Proteomes" id="UP001164706"/>
    </source>
</evidence>
<dbReference type="EMBL" id="CP113089">
    <property type="protein sequence ID" value="WAB82294.1"/>
    <property type="molecule type" value="Genomic_DNA"/>
</dbReference>
<reference evidence="1" key="1">
    <citation type="submission" date="2022-11" db="EMBL/GenBank/DDBJ databases">
        <title>Description of Microcella daejonensis nov. sp, isolated from riverside soil.</title>
        <authorList>
            <person name="Molina K.M."/>
            <person name="Kim S.B."/>
        </authorList>
    </citation>
    <scope>NUCLEOTIDE SEQUENCE</scope>
    <source>
        <strain evidence="1">MMS21-STM12</strain>
    </source>
</reference>
<dbReference type="Proteomes" id="UP001164706">
    <property type="component" value="Chromosome"/>
</dbReference>
<dbReference type="RefSeq" id="WP_267782282.1">
    <property type="nucleotide sequence ID" value="NZ_CP113089.1"/>
</dbReference>
<name>A0A9E8S9Q6_9MICO</name>
<gene>
    <name evidence="1" type="ORF">OVN18_04610</name>
</gene>
<protein>
    <recommendedName>
        <fullName evidence="3">Alpha/beta hydrolase family protein</fullName>
    </recommendedName>
</protein>
<dbReference type="AlphaFoldDB" id="A0A9E8S9Q6"/>
<organism evidence="1 2">
    <name type="scientific">Microcella daejeonensis</name>
    <dbReference type="NCBI Taxonomy" id="2994971"/>
    <lineage>
        <taxon>Bacteria</taxon>
        <taxon>Bacillati</taxon>
        <taxon>Actinomycetota</taxon>
        <taxon>Actinomycetes</taxon>
        <taxon>Micrococcales</taxon>
        <taxon>Microbacteriaceae</taxon>
        <taxon>Microcella</taxon>
    </lineage>
</organism>
<sequence>MSPEPSLAIGGGGGSTVIAEHLLVAEHRLAQCADDCERAARRLRPLGAPLPGEAFDATGTVAETAAASLSRSSEELARLGTALRLALDGYEAADSAVRTALDHLLAPMAGLVGAAARSLLGAVSGPLLAALGVVAAGYALLPASSRAALDESARDGLRLLGERVLDDETTTMMAGLLLPHADDAVLGAVGVPRPIVERVQSMMPTIGGVEPGSVAATAGVAAVLGAAAGARGAAPVEVRRLPPVAAAGPPTPPVGLAGRVARIPDPAQPVRVEVYRGAGGAARYEVYIAGTAHDAPVGGEHPWDNASNISLVAEHDASSLRAVRAALADAGAGPGSSVVFTGYSQGGAVATLLAESGEFRTAGLVTVGAPTGGMPVAGDYPAVAIGHRDDIITALGGAPGATEAVLVTADSGGREEGDGLLAAHDLDGYRATAARADASEAPLLRDAVSGLPRGGLGQEAIDYTARRRDDD</sequence>